<accession>A0A7K1XUR2</accession>
<gene>
    <name evidence="1" type="ORF">GS398_02865</name>
</gene>
<dbReference type="Gene3D" id="1.25.40.10">
    <property type="entry name" value="Tetratricopeptide repeat domain"/>
    <property type="match status" value="1"/>
</dbReference>
<comment type="caution">
    <text evidence="1">The sequence shown here is derived from an EMBL/GenBank/DDBJ whole genome shotgun (WGS) entry which is preliminary data.</text>
</comment>
<evidence type="ECO:0000313" key="1">
    <source>
        <dbReference type="EMBL" id="MXV14226.1"/>
    </source>
</evidence>
<evidence type="ECO:0000313" key="2">
    <source>
        <dbReference type="Proteomes" id="UP000451233"/>
    </source>
</evidence>
<organism evidence="1 2">
    <name type="scientific">Hufsiella ginkgonis</name>
    <dbReference type="NCBI Taxonomy" id="2695274"/>
    <lineage>
        <taxon>Bacteria</taxon>
        <taxon>Pseudomonadati</taxon>
        <taxon>Bacteroidota</taxon>
        <taxon>Sphingobacteriia</taxon>
        <taxon>Sphingobacteriales</taxon>
        <taxon>Sphingobacteriaceae</taxon>
        <taxon>Hufsiella</taxon>
    </lineage>
</organism>
<dbReference type="Proteomes" id="UP000451233">
    <property type="component" value="Unassembled WGS sequence"/>
</dbReference>
<dbReference type="InterPro" id="IPR011990">
    <property type="entry name" value="TPR-like_helical_dom_sf"/>
</dbReference>
<dbReference type="AlphaFoldDB" id="A0A7K1XUR2"/>
<protein>
    <submittedName>
        <fullName evidence="1">Uncharacterized protein</fullName>
    </submittedName>
</protein>
<keyword evidence="2" id="KW-1185">Reference proteome</keyword>
<proteinExistence type="predicted"/>
<dbReference type="RefSeq" id="WP_160905212.1">
    <property type="nucleotide sequence ID" value="NZ_WVHS01000001.1"/>
</dbReference>
<dbReference type="EMBL" id="WVHS01000001">
    <property type="protein sequence ID" value="MXV14226.1"/>
    <property type="molecule type" value="Genomic_DNA"/>
</dbReference>
<name>A0A7K1XUR2_9SPHI</name>
<reference evidence="1 2" key="1">
    <citation type="submission" date="2019-11" db="EMBL/GenBank/DDBJ databases">
        <title>Pedobacter sp. HMF7056 Genome sequencing and assembly.</title>
        <authorList>
            <person name="Kang H."/>
            <person name="Kim H."/>
            <person name="Joh K."/>
        </authorList>
    </citation>
    <scope>NUCLEOTIDE SEQUENCE [LARGE SCALE GENOMIC DNA]</scope>
    <source>
        <strain evidence="1 2">HMF7056</strain>
    </source>
</reference>
<sequence length="185" mass="20587">MHADSLPDSTDISQMLYLGITRQENIRQFNRLIGVCVTIAADSLRKGNPLAAERVIVTAGLPVISHYGDSYNTFHAFMVLGRSYYQQKKYTQSKWFFIQSNTTAKKIGYGSGELFSLLELAKVKEAINDDKLALSDYKLAAALAARMKFTTTLTQIRKNILKLSTSPKTANAELFKPQATLAADR</sequence>